<reference evidence="1 2" key="1">
    <citation type="submission" date="2020-08" db="EMBL/GenBank/DDBJ databases">
        <title>Genomic Encyclopedia of Type Strains, Phase IV (KMG-IV): sequencing the most valuable type-strain genomes for metagenomic binning, comparative biology and taxonomic classification.</title>
        <authorList>
            <person name="Goeker M."/>
        </authorList>
    </citation>
    <scope>NUCLEOTIDE SEQUENCE [LARGE SCALE GENOMIC DNA]</scope>
    <source>
        <strain evidence="1 2">YC6886</strain>
    </source>
</reference>
<sequence length="82" mass="9387">MYFPPRRTNGRGARDESRSELLESDLRVASDSAIDFLVPSMKIFQSTGPDAKGSESVEKKLLAVEWRRVFRVRQESGWNRKG</sequence>
<proteinExistence type="predicted"/>
<protein>
    <submittedName>
        <fullName evidence="1">Uncharacterized protein</fullName>
    </submittedName>
</protein>
<keyword evidence="2" id="KW-1185">Reference proteome</keyword>
<comment type="caution">
    <text evidence="1">The sequence shown here is derived from an EMBL/GenBank/DDBJ whole genome shotgun (WGS) entry which is preliminary data.</text>
</comment>
<organism evidence="1 2">
    <name type="scientific">Haloferula luteola</name>
    <dbReference type="NCBI Taxonomy" id="595692"/>
    <lineage>
        <taxon>Bacteria</taxon>
        <taxon>Pseudomonadati</taxon>
        <taxon>Verrucomicrobiota</taxon>
        <taxon>Verrucomicrobiia</taxon>
        <taxon>Verrucomicrobiales</taxon>
        <taxon>Verrucomicrobiaceae</taxon>
        <taxon>Haloferula</taxon>
    </lineage>
</organism>
<dbReference type="EMBL" id="JACHFD010000047">
    <property type="protein sequence ID" value="MBB5353930.1"/>
    <property type="molecule type" value="Genomic_DNA"/>
</dbReference>
<gene>
    <name evidence="1" type="ORF">HNR46_004196</name>
</gene>
<evidence type="ECO:0000313" key="2">
    <source>
        <dbReference type="Proteomes" id="UP000557717"/>
    </source>
</evidence>
<dbReference type="Proteomes" id="UP000557717">
    <property type="component" value="Unassembled WGS sequence"/>
</dbReference>
<dbReference type="AlphaFoldDB" id="A0A840VJ89"/>
<evidence type="ECO:0000313" key="1">
    <source>
        <dbReference type="EMBL" id="MBB5353930.1"/>
    </source>
</evidence>
<accession>A0A840VJ89</accession>
<name>A0A840VJ89_9BACT</name>